<evidence type="ECO:0000256" key="6">
    <source>
        <dbReference type="ARBA" id="ARBA00023136"/>
    </source>
</evidence>
<dbReference type="CDD" id="cd17907">
    <property type="entry name" value="FliY_FliN-Y"/>
    <property type="match status" value="1"/>
</dbReference>
<dbReference type="GO" id="GO:0016787">
    <property type="term" value="F:hydrolase activity"/>
    <property type="evidence" value="ECO:0007669"/>
    <property type="project" value="InterPro"/>
</dbReference>
<sequence>MMSEILTQAEIDALLSADYKAEDSGQTKLTDWEKDAIGEIGNISFGSAATSLSALLNQRVEITTPYVELTSKNKISEDHPAPCLQVEVSYTEGIDGANVLIIQQHDAKIIANLMMGGDGKPEGDELTEIDISAVSEAMNQMMGGSATALSTIFGKMVNISPPITQTIDLSESTINGVLSSEELVVKVAFRMVIGNLIDSVIMQLLPLDFFRELVSMLTGNIEEVSHVKQTTPTPTNTKERHTEPQAVFSETQSSPNVANTVDYQMAQFSELDTTQNQTHNHNIGLIMDVPLEITVELGRTKKKIKDILSFGTGSIIELDKMAGETFDILANGKVIAKGEVVVINENFGVRITNILTPMERVQKLQ</sequence>
<dbReference type="GO" id="GO:0003774">
    <property type="term" value="F:cytoskeletal motor activity"/>
    <property type="evidence" value="ECO:0007669"/>
    <property type="project" value="InterPro"/>
</dbReference>
<dbReference type="InterPro" id="IPR007597">
    <property type="entry name" value="CheC"/>
</dbReference>
<evidence type="ECO:0000256" key="2">
    <source>
        <dbReference type="ARBA" id="ARBA00009226"/>
    </source>
</evidence>
<dbReference type="GO" id="GO:0005886">
    <property type="term" value="C:plasma membrane"/>
    <property type="evidence" value="ECO:0007669"/>
    <property type="project" value="UniProtKB-SubCell"/>
</dbReference>
<dbReference type="Pfam" id="PF04509">
    <property type="entry name" value="CheC"/>
    <property type="match status" value="2"/>
</dbReference>
<feature type="domain" description="CheC-like protein" evidence="9">
    <location>
        <begin position="33"/>
        <end position="67"/>
    </location>
</feature>
<dbReference type="GO" id="GO:0071973">
    <property type="term" value="P:bacterial-type flagellum-dependent cell motility"/>
    <property type="evidence" value="ECO:0007669"/>
    <property type="project" value="InterPro"/>
</dbReference>
<dbReference type="KEGG" id="acae:HYG86_17430"/>
<dbReference type="SUPFAM" id="SSF103039">
    <property type="entry name" value="CheC-like"/>
    <property type="match status" value="1"/>
</dbReference>
<dbReference type="Proteomes" id="UP000516160">
    <property type="component" value="Chromosome"/>
</dbReference>
<dbReference type="InterPro" id="IPR001172">
    <property type="entry name" value="FliN_T3SS_HrcQb"/>
</dbReference>
<feature type="compositionally biased region" description="Polar residues" evidence="7">
    <location>
        <begin position="227"/>
        <end position="236"/>
    </location>
</feature>
<keyword evidence="4" id="KW-0145">Chemotaxis</keyword>
<keyword evidence="10" id="KW-0966">Cell projection</keyword>
<dbReference type="PRINTS" id="PR00956">
    <property type="entry name" value="FLGMOTORFLIN"/>
</dbReference>
<keyword evidence="6" id="KW-0472">Membrane</keyword>
<dbReference type="PANTHER" id="PTHR43484">
    <property type="match status" value="1"/>
</dbReference>
<feature type="domain" description="Flagellar motor switch protein FliN-like C-terminal" evidence="8">
    <location>
        <begin position="286"/>
        <end position="355"/>
    </location>
</feature>
<feature type="domain" description="CheC-like protein" evidence="9">
    <location>
        <begin position="132"/>
        <end position="163"/>
    </location>
</feature>
<comment type="subcellular location">
    <subcellularLocation>
        <location evidence="1">Cell membrane</location>
        <topology evidence="1">Peripheral membrane protein</topology>
        <orientation evidence="1">Cytoplasmic side</orientation>
    </subcellularLocation>
</comment>
<evidence type="ECO:0000256" key="7">
    <source>
        <dbReference type="SAM" id="MobiDB-lite"/>
    </source>
</evidence>
<evidence type="ECO:0000259" key="8">
    <source>
        <dbReference type="Pfam" id="PF01052"/>
    </source>
</evidence>
<organism evidence="10 11">
    <name type="scientific">Alkalicella caledoniensis</name>
    <dbReference type="NCBI Taxonomy" id="2731377"/>
    <lineage>
        <taxon>Bacteria</taxon>
        <taxon>Bacillati</taxon>
        <taxon>Bacillota</taxon>
        <taxon>Clostridia</taxon>
        <taxon>Eubacteriales</taxon>
        <taxon>Proteinivoracaceae</taxon>
        <taxon>Alkalicella</taxon>
    </lineage>
</organism>
<dbReference type="SUPFAM" id="SSF101801">
    <property type="entry name" value="Surface presentation of antigens (SPOA)"/>
    <property type="match status" value="1"/>
</dbReference>
<dbReference type="EMBL" id="CP058559">
    <property type="protein sequence ID" value="QNO16748.1"/>
    <property type="molecule type" value="Genomic_DNA"/>
</dbReference>
<reference evidence="10 11" key="1">
    <citation type="submission" date="2020-07" db="EMBL/GenBank/DDBJ databases">
        <title>Alkalicella. sp. LB2 genome.</title>
        <authorList>
            <person name="Postec A."/>
            <person name="Quemeneur M."/>
        </authorList>
    </citation>
    <scope>NUCLEOTIDE SEQUENCE [LARGE SCALE GENOMIC DNA]</scope>
    <source>
        <strain evidence="10 11">LB2</strain>
    </source>
</reference>
<evidence type="ECO:0000259" key="9">
    <source>
        <dbReference type="Pfam" id="PF04509"/>
    </source>
</evidence>
<dbReference type="InterPro" id="IPR012826">
    <property type="entry name" value="FliN"/>
</dbReference>
<evidence type="ECO:0000313" key="10">
    <source>
        <dbReference type="EMBL" id="QNO16748.1"/>
    </source>
</evidence>
<dbReference type="GO" id="GO:0006935">
    <property type="term" value="P:chemotaxis"/>
    <property type="evidence" value="ECO:0007669"/>
    <property type="project" value="UniProtKB-KW"/>
</dbReference>
<keyword evidence="5" id="KW-0283">Flagellar rotation</keyword>
<dbReference type="NCBIfam" id="NF005995">
    <property type="entry name" value="PRK08119.1"/>
    <property type="match status" value="1"/>
</dbReference>
<dbReference type="Pfam" id="PF01052">
    <property type="entry name" value="FliMN_C"/>
    <property type="match status" value="1"/>
</dbReference>
<gene>
    <name evidence="10" type="primary">fliY</name>
    <name evidence="10" type="ORF">HYG86_17430</name>
</gene>
<dbReference type="InterPro" id="IPR001543">
    <property type="entry name" value="FliN-like_C"/>
</dbReference>
<keyword evidence="10" id="KW-0282">Flagellum</keyword>
<dbReference type="Gene3D" id="3.40.1550.10">
    <property type="entry name" value="CheC-like"/>
    <property type="match status" value="1"/>
</dbReference>
<dbReference type="AlphaFoldDB" id="A0A7G9WDI6"/>
<feature type="region of interest" description="Disordered" evidence="7">
    <location>
        <begin position="227"/>
        <end position="254"/>
    </location>
</feature>
<evidence type="ECO:0000313" key="11">
    <source>
        <dbReference type="Proteomes" id="UP000516160"/>
    </source>
</evidence>
<protein>
    <submittedName>
        <fullName evidence="10">Flagellar motor switch phosphatase FliY</fullName>
    </submittedName>
</protein>
<evidence type="ECO:0000256" key="4">
    <source>
        <dbReference type="ARBA" id="ARBA00022500"/>
    </source>
</evidence>
<dbReference type="NCBIfam" id="TIGR02480">
    <property type="entry name" value="fliN"/>
    <property type="match status" value="1"/>
</dbReference>
<dbReference type="InterPro" id="IPR036429">
    <property type="entry name" value="SpoA-like_sf"/>
</dbReference>
<keyword evidence="3" id="KW-1003">Cell membrane</keyword>
<evidence type="ECO:0000256" key="1">
    <source>
        <dbReference type="ARBA" id="ARBA00004413"/>
    </source>
</evidence>
<dbReference type="Gene3D" id="2.30.330.10">
    <property type="entry name" value="SpoA-like"/>
    <property type="match status" value="1"/>
</dbReference>
<evidence type="ECO:0000256" key="5">
    <source>
        <dbReference type="ARBA" id="ARBA00022779"/>
    </source>
</evidence>
<keyword evidence="10" id="KW-0969">Cilium</keyword>
<dbReference type="InterPro" id="IPR051469">
    <property type="entry name" value="FliN/MopA/SpaO"/>
</dbReference>
<accession>A0A7G9WDI6</accession>
<dbReference type="PANTHER" id="PTHR43484:SF1">
    <property type="entry name" value="FLAGELLAR MOTOR SWITCH PROTEIN FLIN"/>
    <property type="match status" value="1"/>
</dbReference>
<keyword evidence="11" id="KW-1185">Reference proteome</keyword>
<name>A0A7G9WDI6_ALKCA</name>
<evidence type="ECO:0000256" key="3">
    <source>
        <dbReference type="ARBA" id="ARBA00022475"/>
    </source>
</evidence>
<proteinExistence type="inferred from homology"/>
<dbReference type="GO" id="GO:0009425">
    <property type="term" value="C:bacterial-type flagellum basal body"/>
    <property type="evidence" value="ECO:0007669"/>
    <property type="project" value="InterPro"/>
</dbReference>
<dbReference type="InterPro" id="IPR028976">
    <property type="entry name" value="CheC-like_sf"/>
</dbReference>
<comment type="similarity">
    <text evidence="2">Belongs to the FliN/MopA/SpaO family.</text>
</comment>